<evidence type="ECO:0000313" key="5">
    <source>
        <dbReference type="Proteomes" id="UP000831485"/>
    </source>
</evidence>
<protein>
    <submittedName>
        <fullName evidence="2">Uncharacterized protein</fullName>
    </submittedName>
</protein>
<proteinExistence type="predicted"/>
<evidence type="ECO:0000313" key="2">
    <source>
        <dbReference type="EMBL" id="GFO65687.1"/>
    </source>
</evidence>
<evidence type="ECO:0000256" key="1">
    <source>
        <dbReference type="SAM" id="Coils"/>
    </source>
</evidence>
<evidence type="ECO:0000313" key="4">
    <source>
        <dbReference type="Proteomes" id="UP000568888"/>
    </source>
</evidence>
<dbReference type="EMBL" id="CP096574">
    <property type="protein sequence ID" value="UPU34039.1"/>
    <property type="molecule type" value="Genomic_DNA"/>
</dbReference>
<dbReference type="RefSeq" id="WP_183350012.1">
    <property type="nucleotide sequence ID" value="NZ_BLXY01000011.1"/>
</dbReference>
<gene>
    <name evidence="2" type="ORF">GMPD_36060</name>
    <name evidence="3" type="ORF">M1B72_11295</name>
</gene>
<dbReference type="Proteomes" id="UP000831485">
    <property type="component" value="Chromosome"/>
</dbReference>
<accession>A0A6V8N1B7</accession>
<name>A0A6V8N1B7_9BACT</name>
<evidence type="ECO:0000313" key="3">
    <source>
        <dbReference type="EMBL" id="UPU34039.1"/>
    </source>
</evidence>
<organism evidence="2 4">
    <name type="scientific">Geomonas paludis</name>
    <dbReference type="NCBI Taxonomy" id="2740185"/>
    <lineage>
        <taxon>Bacteria</taxon>
        <taxon>Pseudomonadati</taxon>
        <taxon>Thermodesulfobacteriota</taxon>
        <taxon>Desulfuromonadia</taxon>
        <taxon>Geobacterales</taxon>
        <taxon>Geobacteraceae</taxon>
        <taxon>Geomonas</taxon>
    </lineage>
</organism>
<dbReference type="AlphaFoldDB" id="A0A6V8N1B7"/>
<dbReference type="Proteomes" id="UP000568888">
    <property type="component" value="Unassembled WGS sequence"/>
</dbReference>
<reference evidence="2" key="2">
    <citation type="journal article" date="2021" name="Int. J. Syst. Evol. Microbiol.">
        <title>Geomonas silvestris sp. nov., Geomonas paludis sp. nov. and Geomonas limicola sp. nov., isolated from terrestrial environments, and emended description of the genus Geomonas.</title>
        <authorList>
            <person name="Itoh H."/>
            <person name="Xu Z."/>
            <person name="Masuda Y."/>
            <person name="Ushijima N."/>
            <person name="Hayakawa C."/>
            <person name="Shiratori Y."/>
            <person name="Senoo K."/>
        </authorList>
    </citation>
    <scope>NUCLEOTIDE SEQUENCE</scope>
    <source>
        <strain evidence="2">Red736</strain>
    </source>
</reference>
<reference evidence="4" key="1">
    <citation type="submission" date="2020-06" db="EMBL/GenBank/DDBJ databases">
        <title>Draft genomic sequecing of Geomonas sp. Red736.</title>
        <authorList>
            <person name="Itoh H."/>
            <person name="Xu Z.X."/>
            <person name="Ushijima N."/>
            <person name="Masuda Y."/>
            <person name="Shiratori Y."/>
            <person name="Senoo K."/>
        </authorList>
    </citation>
    <scope>NUCLEOTIDE SEQUENCE [LARGE SCALE GENOMIC DNA]</scope>
    <source>
        <strain evidence="4">Red736</strain>
    </source>
</reference>
<reference evidence="3" key="3">
    <citation type="submission" date="2022-04" db="EMBL/GenBank/DDBJ databases">
        <authorList>
            <person name="Liu G."/>
        </authorList>
    </citation>
    <scope>NUCLEOTIDE SEQUENCE</scope>
    <source>
        <strain evidence="3">RG22</strain>
    </source>
</reference>
<keyword evidence="5" id="KW-1185">Reference proteome</keyword>
<keyword evidence="1" id="KW-0175">Coiled coil</keyword>
<sequence>MTDMLQKLQSATTNDPAVAELLREAVQEIRELRKQRDALEEIMIVLSRTELPWDEDGNPTEALPHFKERYLNAVHEAAGLLGLELRSTITRTEPRT</sequence>
<dbReference type="EMBL" id="BLXY01000011">
    <property type="protein sequence ID" value="GFO65687.1"/>
    <property type="molecule type" value="Genomic_DNA"/>
</dbReference>
<feature type="coiled-coil region" evidence="1">
    <location>
        <begin position="18"/>
        <end position="49"/>
    </location>
</feature>